<dbReference type="EMBL" id="JAPQKS010000003">
    <property type="protein sequence ID" value="KAJ5239775.1"/>
    <property type="molecule type" value="Genomic_DNA"/>
</dbReference>
<feature type="domain" description="FAM192A/Fyv6 N-terminal" evidence="8">
    <location>
        <begin position="322"/>
        <end position="394"/>
    </location>
</feature>
<dbReference type="Pfam" id="PF10187">
    <property type="entry name" value="FAM192A_Fyv6_N"/>
    <property type="match status" value="1"/>
</dbReference>
<dbReference type="InterPro" id="IPR040456">
    <property type="entry name" value="RNase_H2_suB"/>
</dbReference>
<gene>
    <name evidence="10" type="ORF">N7468_004394</name>
</gene>
<dbReference type="GO" id="GO:0032299">
    <property type="term" value="C:ribonuclease H2 complex"/>
    <property type="evidence" value="ECO:0007669"/>
    <property type="project" value="InterPro"/>
</dbReference>
<keyword evidence="11" id="KW-1185">Reference proteome</keyword>
<reference evidence="10" key="1">
    <citation type="submission" date="2022-11" db="EMBL/GenBank/DDBJ databases">
        <authorList>
            <person name="Petersen C."/>
        </authorList>
    </citation>
    <scope>NUCLEOTIDE SEQUENCE</scope>
    <source>
        <strain evidence="10">IBT 19713</strain>
    </source>
</reference>
<name>A0A9W9P8Q0_9EURO</name>
<comment type="caution">
    <text evidence="10">The sequence shown here is derived from an EMBL/GenBank/DDBJ whole genome shotgun (WGS) entry which is preliminary data.</text>
</comment>
<dbReference type="RefSeq" id="XP_058332694.1">
    <property type="nucleotide sequence ID" value="XM_058473691.1"/>
</dbReference>
<evidence type="ECO:0000256" key="3">
    <source>
        <dbReference type="ARBA" id="ARBA00023242"/>
    </source>
</evidence>
<proteinExistence type="predicted"/>
<evidence type="ECO:0000313" key="10">
    <source>
        <dbReference type="EMBL" id="KAJ5239775.1"/>
    </source>
</evidence>
<evidence type="ECO:0000256" key="4">
    <source>
        <dbReference type="ARBA" id="ARBA00024778"/>
    </source>
</evidence>
<dbReference type="InterPro" id="IPR019331">
    <property type="entry name" value="FAM192A/Fyv6_N"/>
</dbReference>
<comment type="subcellular location">
    <subcellularLocation>
        <location evidence="1">Nucleus</location>
    </subcellularLocation>
</comment>
<dbReference type="InterPro" id="IPR019024">
    <property type="entry name" value="RNase_H2_suB_wHTH"/>
</dbReference>
<evidence type="ECO:0000256" key="1">
    <source>
        <dbReference type="ARBA" id="ARBA00004123"/>
    </source>
</evidence>
<dbReference type="InterPro" id="IPR041195">
    <property type="entry name" value="Rnh202_N"/>
</dbReference>
<dbReference type="OrthoDB" id="29098at2759"/>
<feature type="region of interest" description="Disordered" evidence="6">
    <location>
        <begin position="1"/>
        <end position="22"/>
    </location>
</feature>
<evidence type="ECO:0000256" key="5">
    <source>
        <dbReference type="ARBA" id="ARBA00033464"/>
    </source>
</evidence>
<feature type="compositionally biased region" description="Low complexity" evidence="6">
    <location>
        <begin position="255"/>
        <end position="271"/>
    </location>
</feature>
<feature type="compositionally biased region" description="Basic and acidic residues" evidence="6">
    <location>
        <begin position="405"/>
        <end position="414"/>
    </location>
</feature>
<sequence>MPRTRSAAPSETAEPVKGQKGVLTSVETPSKTFILPKSTSSDARLLSLPNPQTGDLSRYYFCPERGIFEFIVVSTPSHAPRSILFTYARQLSRENGANASNAMIAKKADLLVATPIDPIFFLIPLLVPSSKSGQSLFQPLDDIIDSNDDLSPHLRHVLYDDKFRSTLLSRAGSICDTVEAGDEVMLRFSETQLLKEIVGKAERMATAGLPASLEERFIRQALAAPLMAVKREDVLTNQAPSIEDAVSVAEDKPESPSTVATAATPSVSTPVGESTPVPQLPGDESAAGENVARLLRISTALAYMKETYLSPALASRLDVLLAAPESPVDFKPLIDRLKELADMRAEALASRKMSDFTRKRGLDDEEVEARAEKKRKKEEEEKKAKASESRSVKNLKKVNTTGMKKMSDFFKKKS</sequence>
<dbReference type="Pfam" id="PF17745">
    <property type="entry name" value="Ydr279_N"/>
    <property type="match status" value="1"/>
</dbReference>
<feature type="domain" description="Ribonuclease H2 subunit B wHTH" evidence="7">
    <location>
        <begin position="120"/>
        <end position="317"/>
    </location>
</feature>
<evidence type="ECO:0000313" key="11">
    <source>
        <dbReference type="Proteomes" id="UP001150941"/>
    </source>
</evidence>
<dbReference type="CDD" id="cd09270">
    <property type="entry name" value="RNase_H2-B"/>
    <property type="match status" value="1"/>
</dbReference>
<dbReference type="GeneID" id="83200994"/>
<dbReference type="Proteomes" id="UP001150941">
    <property type="component" value="Unassembled WGS sequence"/>
</dbReference>
<dbReference type="GO" id="GO:0005654">
    <property type="term" value="C:nucleoplasm"/>
    <property type="evidence" value="ECO:0007669"/>
    <property type="project" value="TreeGrafter"/>
</dbReference>
<feature type="region of interest" description="Disordered" evidence="6">
    <location>
        <begin position="247"/>
        <end position="285"/>
    </location>
</feature>
<keyword evidence="3" id="KW-0539">Nucleus</keyword>
<reference evidence="10" key="2">
    <citation type="journal article" date="2023" name="IMA Fungus">
        <title>Comparative genomic study of the Penicillium genus elucidates a diverse pangenome and 15 lateral gene transfer events.</title>
        <authorList>
            <person name="Petersen C."/>
            <person name="Sorensen T."/>
            <person name="Nielsen M.R."/>
            <person name="Sondergaard T.E."/>
            <person name="Sorensen J.L."/>
            <person name="Fitzpatrick D.A."/>
            <person name="Frisvad J.C."/>
            <person name="Nielsen K.L."/>
        </authorList>
    </citation>
    <scope>NUCLEOTIDE SEQUENCE</scope>
    <source>
        <strain evidence="10">IBT 19713</strain>
    </source>
</reference>
<comment type="function">
    <text evidence="4">Non catalytic subunit of RNase H2, an endonuclease that specifically degrades the RNA of RNA:DNA hybrids. Participates in DNA replication, possibly by mediating the removal of lagging-strand Okazaki fragment RNA primers during DNA replication. Mediates the excision of single ribonucleotides from DNA:RNA duplexes.</text>
</comment>
<feature type="compositionally biased region" description="Basic and acidic residues" evidence="6">
    <location>
        <begin position="377"/>
        <end position="391"/>
    </location>
</feature>
<dbReference type="Pfam" id="PF09468">
    <property type="entry name" value="RNase_H2-Ydr279"/>
    <property type="match status" value="1"/>
</dbReference>
<dbReference type="PANTHER" id="PTHR13383">
    <property type="entry name" value="RIBONUCLEASE H2 SUBUNIT B"/>
    <property type="match status" value="1"/>
</dbReference>
<dbReference type="Gene3D" id="1.10.20.120">
    <property type="match status" value="1"/>
</dbReference>
<feature type="region of interest" description="Disordered" evidence="6">
    <location>
        <begin position="357"/>
        <end position="414"/>
    </location>
</feature>
<dbReference type="GO" id="GO:0006401">
    <property type="term" value="P:RNA catabolic process"/>
    <property type="evidence" value="ECO:0007669"/>
    <property type="project" value="TreeGrafter"/>
</dbReference>
<evidence type="ECO:0000256" key="2">
    <source>
        <dbReference type="ARBA" id="ARBA00019062"/>
    </source>
</evidence>
<dbReference type="AlphaFoldDB" id="A0A9W9P8Q0"/>
<protein>
    <recommendedName>
        <fullName evidence="2">Ribonuclease H2 subunit B</fullName>
    </recommendedName>
    <alternativeName>
        <fullName evidence="5">Ribonuclease HI subunit B</fullName>
    </alternativeName>
</protein>
<evidence type="ECO:0000259" key="8">
    <source>
        <dbReference type="Pfam" id="PF10187"/>
    </source>
</evidence>
<accession>A0A9W9P8Q0</accession>
<evidence type="ECO:0000256" key="6">
    <source>
        <dbReference type="SAM" id="MobiDB-lite"/>
    </source>
</evidence>
<organism evidence="10 11">
    <name type="scientific">Penicillium chermesinum</name>
    <dbReference type="NCBI Taxonomy" id="63820"/>
    <lineage>
        <taxon>Eukaryota</taxon>
        <taxon>Fungi</taxon>
        <taxon>Dikarya</taxon>
        <taxon>Ascomycota</taxon>
        <taxon>Pezizomycotina</taxon>
        <taxon>Eurotiomycetes</taxon>
        <taxon>Eurotiomycetidae</taxon>
        <taxon>Eurotiales</taxon>
        <taxon>Aspergillaceae</taxon>
        <taxon>Penicillium</taxon>
    </lineage>
</organism>
<feature type="domain" description="Rnh202 triple barrel" evidence="9">
    <location>
        <begin position="34"/>
        <end position="117"/>
    </location>
</feature>
<dbReference type="PANTHER" id="PTHR13383:SF11">
    <property type="entry name" value="RIBONUCLEASE H2 SUBUNIT B"/>
    <property type="match status" value="1"/>
</dbReference>
<evidence type="ECO:0000259" key="7">
    <source>
        <dbReference type="Pfam" id="PF09468"/>
    </source>
</evidence>
<evidence type="ECO:0000259" key="9">
    <source>
        <dbReference type="Pfam" id="PF17745"/>
    </source>
</evidence>